<comment type="subcellular location">
    <subcellularLocation>
        <location evidence="1">Endoplasmic reticulum membrane</location>
    </subcellularLocation>
</comment>
<feature type="compositionally biased region" description="Basic and acidic residues" evidence="9">
    <location>
        <begin position="41"/>
        <end position="62"/>
    </location>
</feature>
<dbReference type="PANTHER" id="PTHR13466">
    <property type="entry name" value="TEX2 PROTEIN-RELATED"/>
    <property type="match status" value="1"/>
</dbReference>
<dbReference type="InterPro" id="IPR031468">
    <property type="entry name" value="SMP_LBD"/>
</dbReference>
<feature type="compositionally biased region" description="Polar residues" evidence="9">
    <location>
        <begin position="989"/>
        <end position="1010"/>
    </location>
</feature>
<dbReference type="Proteomes" id="UP000001996">
    <property type="component" value="Unassembled WGS sequence"/>
</dbReference>
<evidence type="ECO:0000256" key="2">
    <source>
        <dbReference type="ARBA" id="ARBA00022448"/>
    </source>
</evidence>
<dbReference type="InterPro" id="IPR019411">
    <property type="entry name" value="MMM1_dom"/>
</dbReference>
<dbReference type="FunCoup" id="A5E2T4">
    <property type="interactions" value="21"/>
</dbReference>
<feature type="compositionally biased region" description="Low complexity" evidence="9">
    <location>
        <begin position="840"/>
        <end position="870"/>
    </location>
</feature>
<dbReference type="GO" id="GO:0008289">
    <property type="term" value="F:lipid binding"/>
    <property type="evidence" value="ECO:0007669"/>
    <property type="project" value="UniProtKB-KW"/>
</dbReference>
<evidence type="ECO:0000256" key="9">
    <source>
        <dbReference type="SAM" id="MobiDB-lite"/>
    </source>
</evidence>
<dbReference type="OMA" id="YEKEDWY"/>
<feature type="domain" description="SMP-LTD" evidence="11">
    <location>
        <begin position="358"/>
        <end position="549"/>
    </location>
</feature>
<keyword evidence="8 10" id="KW-0472">Membrane</keyword>
<dbReference type="EMBL" id="CH981528">
    <property type="protein sequence ID" value="EDK45742.1"/>
    <property type="molecule type" value="Genomic_DNA"/>
</dbReference>
<evidence type="ECO:0000256" key="6">
    <source>
        <dbReference type="ARBA" id="ARBA00023055"/>
    </source>
</evidence>
<feature type="compositionally biased region" description="Polar residues" evidence="9">
    <location>
        <begin position="132"/>
        <end position="154"/>
    </location>
</feature>
<evidence type="ECO:0000256" key="10">
    <source>
        <dbReference type="SAM" id="Phobius"/>
    </source>
</evidence>
<dbReference type="InterPro" id="IPR011993">
    <property type="entry name" value="PH-like_dom_sf"/>
</dbReference>
<feature type="region of interest" description="Disordered" evidence="9">
    <location>
        <begin position="286"/>
        <end position="320"/>
    </location>
</feature>
<evidence type="ECO:0000256" key="1">
    <source>
        <dbReference type="ARBA" id="ARBA00004586"/>
    </source>
</evidence>
<proteinExistence type="predicted"/>
<organism evidence="12 13">
    <name type="scientific">Lodderomyces elongisporus (strain ATCC 11503 / CBS 2605 / JCM 1781 / NBRC 1676 / NRRL YB-4239)</name>
    <name type="common">Yeast</name>
    <name type="synonym">Saccharomyces elongisporus</name>
    <dbReference type="NCBI Taxonomy" id="379508"/>
    <lineage>
        <taxon>Eukaryota</taxon>
        <taxon>Fungi</taxon>
        <taxon>Dikarya</taxon>
        <taxon>Ascomycota</taxon>
        <taxon>Saccharomycotina</taxon>
        <taxon>Pichiomycetes</taxon>
        <taxon>Debaryomycetaceae</taxon>
        <taxon>Candida/Lodderomyces clade</taxon>
        <taxon>Lodderomyces</taxon>
    </lineage>
</organism>
<dbReference type="eggNOG" id="KOG2238">
    <property type="taxonomic scope" value="Eukaryota"/>
</dbReference>
<dbReference type="GO" id="GO:0015914">
    <property type="term" value="P:phospholipid transport"/>
    <property type="evidence" value="ECO:0007669"/>
    <property type="project" value="TreeGrafter"/>
</dbReference>
<feature type="compositionally biased region" description="Low complexity" evidence="9">
    <location>
        <begin position="715"/>
        <end position="730"/>
    </location>
</feature>
<dbReference type="SUPFAM" id="SSF50729">
    <property type="entry name" value="PH domain-like"/>
    <property type="match status" value="1"/>
</dbReference>
<dbReference type="GO" id="GO:0032865">
    <property type="term" value="C:ERMES complex"/>
    <property type="evidence" value="ECO:0007669"/>
    <property type="project" value="TreeGrafter"/>
</dbReference>
<feature type="compositionally biased region" description="Pro residues" evidence="9">
    <location>
        <begin position="796"/>
        <end position="805"/>
    </location>
</feature>
<dbReference type="AlphaFoldDB" id="A5E2T4"/>
<dbReference type="KEGG" id="lel:PVL30_004744"/>
<feature type="compositionally biased region" description="Low complexity" evidence="9">
    <location>
        <begin position="635"/>
        <end position="660"/>
    </location>
</feature>
<dbReference type="GeneID" id="5231939"/>
<feature type="region of interest" description="Disordered" evidence="9">
    <location>
        <begin position="629"/>
        <end position="675"/>
    </location>
</feature>
<dbReference type="PROSITE" id="PS51847">
    <property type="entry name" value="SMP"/>
    <property type="match status" value="1"/>
</dbReference>
<feature type="compositionally biased region" description="Low complexity" evidence="9">
    <location>
        <begin position="287"/>
        <end position="307"/>
    </location>
</feature>
<feature type="compositionally biased region" description="Polar residues" evidence="9">
    <location>
        <begin position="959"/>
        <end position="970"/>
    </location>
</feature>
<evidence type="ECO:0000256" key="5">
    <source>
        <dbReference type="ARBA" id="ARBA00022989"/>
    </source>
</evidence>
<name>A5E2T4_LODEL</name>
<feature type="compositionally biased region" description="Polar residues" evidence="9">
    <location>
        <begin position="308"/>
        <end position="320"/>
    </location>
</feature>
<feature type="region of interest" description="Disordered" evidence="9">
    <location>
        <begin position="36"/>
        <end position="62"/>
    </location>
</feature>
<feature type="transmembrane region" description="Helical" evidence="10">
    <location>
        <begin position="7"/>
        <end position="29"/>
    </location>
</feature>
<evidence type="ECO:0000259" key="11">
    <source>
        <dbReference type="PROSITE" id="PS51847"/>
    </source>
</evidence>
<gene>
    <name evidence="12" type="ORF">LELG_03921</name>
</gene>
<evidence type="ECO:0000313" key="13">
    <source>
        <dbReference type="Proteomes" id="UP000001996"/>
    </source>
</evidence>
<keyword evidence="4" id="KW-0256">Endoplasmic reticulum</keyword>
<dbReference type="GO" id="GO:1990456">
    <property type="term" value="P:mitochondrion-endoplasmic reticulum membrane tethering"/>
    <property type="evidence" value="ECO:0007669"/>
    <property type="project" value="TreeGrafter"/>
</dbReference>
<keyword evidence="5 10" id="KW-1133">Transmembrane helix</keyword>
<evidence type="ECO:0000256" key="7">
    <source>
        <dbReference type="ARBA" id="ARBA00023121"/>
    </source>
</evidence>
<evidence type="ECO:0000256" key="4">
    <source>
        <dbReference type="ARBA" id="ARBA00022824"/>
    </source>
</evidence>
<accession>A5E2T4</accession>
<sequence length="1010" mass="110744">MGLSLVLFTFIVGFISFPLTIIAIFIYVLPNVKSGESSFTDNRDGEKDAEEKHKDLRAGELEEKHQSGLEAFKSGWLIITSEYIESTDEINRNTTSIVESPENKSAYSTLYKIVNRQQQQQQDHQHIDAESNPANGDASETASLSSLQTLNSTPISPPLKPQQMGQPQAPTGAANAAAMRQSVKKHRYFAVLKNGNLFTYKDELMKEFQQVYVLDKYFVTIWPRMLTDAHLFTKYTAIGLINLESKTKKVKPNTFIYCDTNYEKEDWYFALIRATKHDSSYSALHASPSTPSLSSSSTTTTTTTTTPANGNANAQPSSSDAESLADTAHLSASEYAQTLHFSTKEMISLIQQLYSSEGHLQTKWLNALIGRWFLAIKDTKYFENYIYTKLSKKLNKIKKPGFFDTFQITEIYPGTSAPFFTYPQLREINPDGTLMVSANISYSGGMSVTIKTKLDLAFGTKITTREADLTLKITFTNLEGPLLIKMKPPPSNRFWYCYEVEPLMQLKIEPVLSNKALSYSFITSSIEKKFKEAIKESLVLPHWDDMVFFDTQDELYRGGIWKHNRGGDLSENKLGKTDPSVDLGSVLGTDGEDDLEAKIRLSNRSLKNSKIGTTITDLTRKMKLRKTALSLEDFPSTTTTTTTTSKTTSNTPTTPNLSSTGPVKARDATESPSVMSNTLKKIGKWYFKDDIKQLSHLAQQDTKFPRDPANKLKPSSSSSAVSVSGSSSASEPYHPPEMISNRRPTRKSSNASVSGIGTNTTINASNTNSNDGGKSSERILTDGVPSTISEHAIPSLQPPALPERPPSFNFARFDNDSNISNFEPPRGTKSSSSRTPQRKPSNINPSTTTYPNSSTGAHARANASASTPISTSAAPYSLSHTHTAGSLSASGFLSTISHLPDSPTLKQDDIFNDTNLNLNKPGDVSRSASLNRFSLNDTTGTTSSGGGDSGAAIDPGASILTSEPTVGLSQPATPKRTKTLRKPPPAETIQFQPNDNTTDSETSKQLNENV</sequence>
<feature type="region of interest" description="Disordered" evidence="9">
    <location>
        <begin position="117"/>
        <end position="177"/>
    </location>
</feature>
<evidence type="ECO:0000256" key="8">
    <source>
        <dbReference type="ARBA" id="ARBA00023136"/>
    </source>
</evidence>
<feature type="region of interest" description="Disordered" evidence="9">
    <location>
        <begin position="699"/>
        <end position="870"/>
    </location>
</feature>
<keyword evidence="13" id="KW-1185">Reference proteome</keyword>
<dbReference type="STRING" id="379508.A5E2T4"/>
<dbReference type="CDD" id="cd21675">
    <property type="entry name" value="SMP_TEX2"/>
    <property type="match status" value="1"/>
</dbReference>
<keyword evidence="6" id="KW-0445">Lipid transport</keyword>
<dbReference type="PANTHER" id="PTHR13466:SF19">
    <property type="entry name" value="NUCLEUS-VACUOLE JUNCTION PROTEIN 2"/>
    <property type="match status" value="1"/>
</dbReference>
<evidence type="ECO:0000256" key="3">
    <source>
        <dbReference type="ARBA" id="ARBA00022692"/>
    </source>
</evidence>
<keyword evidence="2" id="KW-0813">Transport</keyword>
<dbReference type="VEuPathDB" id="FungiDB:LELG_03921"/>
<dbReference type="Gene3D" id="2.30.29.30">
    <property type="entry name" value="Pleckstrin-homology domain (PH domain)/Phosphotyrosine-binding domain (PTB)"/>
    <property type="match status" value="1"/>
</dbReference>
<dbReference type="OrthoDB" id="26740at2759"/>
<dbReference type="Pfam" id="PF10296">
    <property type="entry name" value="MMM1"/>
    <property type="match status" value="1"/>
</dbReference>
<dbReference type="InParanoid" id="A5E2T4"/>
<feature type="compositionally biased region" description="Polar residues" evidence="9">
    <location>
        <begin position="828"/>
        <end position="839"/>
    </location>
</feature>
<keyword evidence="3 10" id="KW-0812">Transmembrane</keyword>
<reference evidence="12 13" key="1">
    <citation type="journal article" date="2009" name="Nature">
        <title>Evolution of pathogenicity and sexual reproduction in eight Candida genomes.</title>
        <authorList>
            <person name="Butler G."/>
            <person name="Rasmussen M.D."/>
            <person name="Lin M.F."/>
            <person name="Santos M.A."/>
            <person name="Sakthikumar S."/>
            <person name="Munro C.A."/>
            <person name="Rheinbay E."/>
            <person name="Grabherr M."/>
            <person name="Forche A."/>
            <person name="Reedy J.L."/>
            <person name="Agrafioti I."/>
            <person name="Arnaud M.B."/>
            <person name="Bates S."/>
            <person name="Brown A.J."/>
            <person name="Brunke S."/>
            <person name="Costanzo M.C."/>
            <person name="Fitzpatrick D.A."/>
            <person name="de Groot P.W."/>
            <person name="Harris D."/>
            <person name="Hoyer L.L."/>
            <person name="Hube B."/>
            <person name="Klis F.M."/>
            <person name="Kodira C."/>
            <person name="Lennard N."/>
            <person name="Logue M.E."/>
            <person name="Martin R."/>
            <person name="Neiman A.M."/>
            <person name="Nikolaou E."/>
            <person name="Quail M.A."/>
            <person name="Quinn J."/>
            <person name="Santos M.C."/>
            <person name="Schmitzberger F.F."/>
            <person name="Sherlock G."/>
            <person name="Shah P."/>
            <person name="Silverstein K.A."/>
            <person name="Skrzypek M.S."/>
            <person name="Soll D."/>
            <person name="Staggs R."/>
            <person name="Stansfield I."/>
            <person name="Stumpf M.P."/>
            <person name="Sudbery P.E."/>
            <person name="Srikantha T."/>
            <person name="Zeng Q."/>
            <person name="Berman J."/>
            <person name="Berriman M."/>
            <person name="Heitman J."/>
            <person name="Gow N.A."/>
            <person name="Lorenz M.C."/>
            <person name="Birren B.W."/>
            <person name="Kellis M."/>
            <person name="Cuomo C.A."/>
        </authorList>
    </citation>
    <scope>NUCLEOTIDE SEQUENCE [LARGE SCALE GENOMIC DNA]</scope>
    <source>
        <strain evidence="13">ATCC 11503 / BCRC 21390 / CBS 2605 / JCM 1781 / NBRC 1676 / NRRL YB-4239</strain>
    </source>
</reference>
<dbReference type="HOGENOM" id="CLU_012852_0_0_1"/>
<feature type="region of interest" description="Disordered" evidence="9">
    <location>
        <begin position="935"/>
        <end position="1010"/>
    </location>
</feature>
<dbReference type="GO" id="GO:0005789">
    <property type="term" value="C:endoplasmic reticulum membrane"/>
    <property type="evidence" value="ECO:0007669"/>
    <property type="project" value="UniProtKB-SubCell"/>
</dbReference>
<protein>
    <recommendedName>
        <fullName evidence="11">SMP-LTD domain-containing protein</fullName>
    </recommendedName>
</protein>
<feature type="compositionally biased region" description="Low complexity" evidence="9">
    <location>
        <begin position="755"/>
        <end position="770"/>
    </location>
</feature>
<keyword evidence="7" id="KW-0446">Lipid-binding</keyword>
<evidence type="ECO:0000313" key="12">
    <source>
        <dbReference type="EMBL" id="EDK45742.1"/>
    </source>
</evidence>
<feature type="compositionally biased region" description="Low complexity" evidence="9">
    <location>
        <begin position="165"/>
        <end position="177"/>
    </location>
</feature>